<dbReference type="PANTHER" id="PTHR15822">
    <property type="entry name" value="TRAF AND TNF RECEPTOR-ASSOCIATED PROTEIN"/>
    <property type="match status" value="1"/>
</dbReference>
<dbReference type="Gene3D" id="3.60.10.10">
    <property type="entry name" value="Endonuclease/exonuclease/phosphatase"/>
    <property type="match status" value="1"/>
</dbReference>
<protein>
    <submittedName>
        <fullName evidence="11">Endonuclease/exonuclease/phosphatase family protein</fullName>
    </submittedName>
</protein>
<dbReference type="InterPro" id="IPR051547">
    <property type="entry name" value="TDP2-like"/>
</dbReference>
<keyword evidence="9" id="KW-0472">Membrane</keyword>
<evidence type="ECO:0000256" key="3">
    <source>
        <dbReference type="ARBA" id="ARBA00022722"/>
    </source>
</evidence>
<feature type="transmembrane region" description="Helical" evidence="9">
    <location>
        <begin position="37"/>
        <end position="61"/>
    </location>
</feature>
<accession>A0A934NH63</accession>
<dbReference type="AlphaFoldDB" id="A0A934NH63"/>
<dbReference type="CDD" id="cd09084">
    <property type="entry name" value="EEP-2"/>
    <property type="match status" value="1"/>
</dbReference>
<organism evidence="11 12">
    <name type="scientific">Gelidibacter salicanalis</name>
    <dbReference type="NCBI Taxonomy" id="291193"/>
    <lineage>
        <taxon>Bacteria</taxon>
        <taxon>Pseudomonadati</taxon>
        <taxon>Bacteroidota</taxon>
        <taxon>Flavobacteriia</taxon>
        <taxon>Flavobacteriales</taxon>
        <taxon>Flavobacteriaceae</taxon>
        <taxon>Gelidibacter</taxon>
    </lineage>
</organism>
<comment type="cofactor">
    <cofactor evidence="1">
        <name>Mn(2+)</name>
        <dbReference type="ChEBI" id="CHEBI:29035"/>
    </cofactor>
</comment>
<dbReference type="PANTHER" id="PTHR15822:SF4">
    <property type="entry name" value="TYROSYL-DNA PHOSPHODIESTERASE 2"/>
    <property type="match status" value="1"/>
</dbReference>
<feature type="transmembrane region" description="Helical" evidence="9">
    <location>
        <begin position="68"/>
        <end position="86"/>
    </location>
</feature>
<keyword evidence="4" id="KW-0479">Metal-binding</keyword>
<proteinExistence type="predicted"/>
<keyword evidence="3" id="KW-0540">Nuclease</keyword>
<evidence type="ECO:0000313" key="11">
    <source>
        <dbReference type="EMBL" id="MBJ7879298.1"/>
    </source>
</evidence>
<gene>
    <name evidence="11" type="ORF">JEM65_01330</name>
</gene>
<evidence type="ECO:0000313" key="12">
    <source>
        <dbReference type="Proteomes" id="UP000662373"/>
    </source>
</evidence>
<dbReference type="RefSeq" id="WP_199596748.1">
    <property type="nucleotide sequence ID" value="NZ_JAEHJZ010000003.1"/>
</dbReference>
<feature type="domain" description="Endonuclease/exonuclease/phosphatase" evidence="10">
    <location>
        <begin position="105"/>
        <end position="330"/>
    </location>
</feature>
<keyword evidence="8" id="KW-0234">DNA repair</keyword>
<keyword evidence="6" id="KW-0378">Hydrolase</keyword>
<evidence type="ECO:0000256" key="2">
    <source>
        <dbReference type="ARBA" id="ARBA00001946"/>
    </source>
</evidence>
<evidence type="ECO:0000256" key="9">
    <source>
        <dbReference type="SAM" id="Phobius"/>
    </source>
</evidence>
<dbReference type="Proteomes" id="UP000662373">
    <property type="component" value="Unassembled WGS sequence"/>
</dbReference>
<evidence type="ECO:0000256" key="4">
    <source>
        <dbReference type="ARBA" id="ARBA00022723"/>
    </source>
</evidence>
<dbReference type="EMBL" id="JAEHJZ010000003">
    <property type="protein sequence ID" value="MBJ7879298.1"/>
    <property type="molecule type" value="Genomic_DNA"/>
</dbReference>
<keyword evidence="12" id="KW-1185">Reference proteome</keyword>
<evidence type="ECO:0000256" key="7">
    <source>
        <dbReference type="ARBA" id="ARBA00022842"/>
    </source>
</evidence>
<comment type="cofactor">
    <cofactor evidence="2">
        <name>Mg(2+)</name>
        <dbReference type="ChEBI" id="CHEBI:18420"/>
    </cofactor>
</comment>
<evidence type="ECO:0000256" key="6">
    <source>
        <dbReference type="ARBA" id="ARBA00022801"/>
    </source>
</evidence>
<evidence type="ECO:0000256" key="5">
    <source>
        <dbReference type="ARBA" id="ARBA00022763"/>
    </source>
</evidence>
<evidence type="ECO:0000256" key="1">
    <source>
        <dbReference type="ARBA" id="ARBA00001936"/>
    </source>
</evidence>
<keyword evidence="11" id="KW-0255">Endonuclease</keyword>
<dbReference type="GO" id="GO:0006281">
    <property type="term" value="P:DNA repair"/>
    <property type="evidence" value="ECO:0007669"/>
    <property type="project" value="UniProtKB-KW"/>
</dbReference>
<dbReference type="GO" id="GO:0046872">
    <property type="term" value="F:metal ion binding"/>
    <property type="evidence" value="ECO:0007669"/>
    <property type="project" value="UniProtKB-KW"/>
</dbReference>
<reference evidence="11 12" key="1">
    <citation type="submission" date="2020-09" db="EMBL/GenBank/DDBJ databases">
        <title>Draft genome of Gelidibacter salicanalis PAMC21136.</title>
        <authorList>
            <person name="Park H."/>
        </authorList>
    </citation>
    <scope>NUCLEOTIDE SEQUENCE [LARGE SCALE GENOMIC DNA]</scope>
    <source>
        <strain evidence="11 12">PAMC21136</strain>
    </source>
</reference>
<evidence type="ECO:0000256" key="8">
    <source>
        <dbReference type="ARBA" id="ARBA00023204"/>
    </source>
</evidence>
<dbReference type="InterPro" id="IPR005135">
    <property type="entry name" value="Endo/exonuclease/phosphatase"/>
</dbReference>
<keyword evidence="9" id="KW-1133">Transmembrane helix</keyword>
<sequence length="346" mass="39702">MKKLNLLDKFVFFLNSVAATTLLLSYVLPYIEPERSAFVSVLSLTVPFLILVNLLFVIYWLLKVKKQLLLSLIVLLIGFNYITSLYKISASKNVEDPDNIAVMNYNVRLFNLFKWIPDINVTSEISKFITDKNPDIISMQEYRPDDDLSLKGYYKYEALSGDKIKNGQAIFSKFPIINKGSIEFPNTYNNAIFVDVVKGKDTIRVYNVHLQSLKIDASSDPLKNETSENLFKRVGNTFRLQQAQTDLFLEHKATCTYKIIVCGDLNNTAYSYVYNKIKGDDLSDAFVEAGNGFGRSFNFKFFPVRIDFIMVDTNFDINAFKTYDVRLSDHFPIMSRVKVRQVVGSR</sequence>
<dbReference type="GO" id="GO:0016787">
    <property type="term" value="F:hydrolase activity"/>
    <property type="evidence" value="ECO:0007669"/>
    <property type="project" value="UniProtKB-KW"/>
</dbReference>
<name>A0A934NH63_9FLAO</name>
<dbReference type="InterPro" id="IPR036691">
    <property type="entry name" value="Endo/exonu/phosph_ase_sf"/>
</dbReference>
<comment type="caution">
    <text evidence="11">The sequence shown here is derived from an EMBL/GenBank/DDBJ whole genome shotgun (WGS) entry which is preliminary data.</text>
</comment>
<feature type="transmembrane region" description="Helical" evidence="9">
    <location>
        <begin position="12"/>
        <end position="31"/>
    </location>
</feature>
<dbReference type="Pfam" id="PF03372">
    <property type="entry name" value="Exo_endo_phos"/>
    <property type="match status" value="1"/>
</dbReference>
<dbReference type="SUPFAM" id="SSF56219">
    <property type="entry name" value="DNase I-like"/>
    <property type="match status" value="1"/>
</dbReference>
<keyword evidence="7" id="KW-0460">Magnesium</keyword>
<keyword evidence="5" id="KW-0227">DNA damage</keyword>
<evidence type="ECO:0000259" key="10">
    <source>
        <dbReference type="Pfam" id="PF03372"/>
    </source>
</evidence>
<dbReference type="GO" id="GO:0004519">
    <property type="term" value="F:endonuclease activity"/>
    <property type="evidence" value="ECO:0007669"/>
    <property type="project" value="UniProtKB-KW"/>
</dbReference>
<keyword evidence="9" id="KW-0812">Transmembrane</keyword>